<dbReference type="Gene3D" id="3.30.300.20">
    <property type="match status" value="1"/>
</dbReference>
<dbReference type="PANTHER" id="PTHR35368:SF1">
    <property type="entry name" value="HYDROPEROXIDE REDUCTASE"/>
    <property type="match status" value="1"/>
</dbReference>
<dbReference type="InterPro" id="IPR036102">
    <property type="entry name" value="OsmC/Ohrsf"/>
</dbReference>
<gene>
    <name evidence="1" type="ORF">FMM08_07375</name>
</gene>
<dbReference type="InterPro" id="IPR052924">
    <property type="entry name" value="OsmC/Ohr_hydroprdx_reductase"/>
</dbReference>
<evidence type="ECO:0000313" key="2">
    <source>
        <dbReference type="Proteomes" id="UP000321234"/>
    </source>
</evidence>
<organism evidence="1 2">
    <name type="scientific">Quadrisphaera setariae</name>
    <dbReference type="NCBI Taxonomy" id="2593304"/>
    <lineage>
        <taxon>Bacteria</taxon>
        <taxon>Bacillati</taxon>
        <taxon>Actinomycetota</taxon>
        <taxon>Actinomycetes</taxon>
        <taxon>Kineosporiales</taxon>
        <taxon>Kineosporiaceae</taxon>
        <taxon>Quadrisphaera</taxon>
    </lineage>
</organism>
<protein>
    <submittedName>
        <fullName evidence="1">OsmC family protein</fullName>
    </submittedName>
</protein>
<dbReference type="PANTHER" id="PTHR35368">
    <property type="entry name" value="HYDROPEROXIDE REDUCTASE"/>
    <property type="match status" value="1"/>
</dbReference>
<sequence length="158" mass="16677">MPLHPKGSVLTFELHGEGEGVLQEVAITGGPHVVRAEGHPAFGGTDSAPSPLDLVLAGYVSCNQVTSKIVALGQGVELGEFHGRVDAELDNSVLVFGAEGNPSFSKVTLTVELETDLDDAAFEAFVAEVSRRCPVTQLLQRAGTEVVNRWTNKVRVAA</sequence>
<proteinExistence type="predicted"/>
<dbReference type="Pfam" id="PF02566">
    <property type="entry name" value="OsmC"/>
    <property type="match status" value="1"/>
</dbReference>
<dbReference type="InterPro" id="IPR003718">
    <property type="entry name" value="OsmC/Ohr_fam"/>
</dbReference>
<name>A0A5C8ZHI3_9ACTN</name>
<dbReference type="AlphaFoldDB" id="A0A5C8ZHI3"/>
<dbReference type="SUPFAM" id="SSF82784">
    <property type="entry name" value="OsmC-like"/>
    <property type="match status" value="1"/>
</dbReference>
<dbReference type="Proteomes" id="UP000321234">
    <property type="component" value="Unassembled WGS sequence"/>
</dbReference>
<dbReference type="RefSeq" id="WP_147925728.1">
    <property type="nucleotide sequence ID" value="NZ_VKAC01000004.1"/>
</dbReference>
<accession>A0A5C8ZHI3</accession>
<dbReference type="InterPro" id="IPR015946">
    <property type="entry name" value="KH_dom-like_a/b"/>
</dbReference>
<reference evidence="1 2" key="1">
    <citation type="submission" date="2019-07" db="EMBL/GenBank/DDBJ databases">
        <title>Quadrisphaera sp. strain DD2A genome sequencing and assembly.</title>
        <authorList>
            <person name="Kim I."/>
        </authorList>
    </citation>
    <scope>NUCLEOTIDE SEQUENCE [LARGE SCALE GENOMIC DNA]</scope>
    <source>
        <strain evidence="1 2">DD2A</strain>
    </source>
</reference>
<dbReference type="OrthoDB" id="9811389at2"/>
<comment type="caution">
    <text evidence="1">The sequence shown here is derived from an EMBL/GenBank/DDBJ whole genome shotgun (WGS) entry which is preliminary data.</text>
</comment>
<dbReference type="EMBL" id="VKAC01000004">
    <property type="protein sequence ID" value="TXR56599.1"/>
    <property type="molecule type" value="Genomic_DNA"/>
</dbReference>
<evidence type="ECO:0000313" key="1">
    <source>
        <dbReference type="EMBL" id="TXR56599.1"/>
    </source>
</evidence>
<keyword evidence="2" id="KW-1185">Reference proteome</keyword>